<organism evidence="1">
    <name type="scientific">marine metagenome</name>
    <dbReference type="NCBI Taxonomy" id="408172"/>
    <lineage>
        <taxon>unclassified sequences</taxon>
        <taxon>metagenomes</taxon>
        <taxon>ecological metagenomes</taxon>
    </lineage>
</organism>
<gene>
    <name evidence="1" type="ORF">METZ01_LOCUS200543</name>
</gene>
<evidence type="ECO:0000313" key="1">
    <source>
        <dbReference type="EMBL" id="SVB47689.1"/>
    </source>
</evidence>
<dbReference type="AlphaFoldDB" id="A0A382EB98"/>
<feature type="non-terminal residue" evidence="1">
    <location>
        <position position="305"/>
    </location>
</feature>
<reference evidence="1" key="1">
    <citation type="submission" date="2018-05" db="EMBL/GenBank/DDBJ databases">
        <authorList>
            <person name="Lanie J.A."/>
            <person name="Ng W.-L."/>
            <person name="Kazmierczak K.M."/>
            <person name="Andrzejewski T.M."/>
            <person name="Davidsen T.M."/>
            <person name="Wayne K.J."/>
            <person name="Tettelin H."/>
            <person name="Glass J.I."/>
            <person name="Rusch D."/>
            <person name="Podicherti R."/>
            <person name="Tsui H.-C.T."/>
            <person name="Winkler M.E."/>
        </authorList>
    </citation>
    <scope>NUCLEOTIDE SEQUENCE</scope>
</reference>
<proteinExistence type="predicted"/>
<protein>
    <submittedName>
        <fullName evidence="1">Uncharacterized protein</fullName>
    </submittedName>
</protein>
<accession>A0A382EB98</accession>
<sequence>MAIRTKTIDLLPEIFRTTTNEKFLNATLEHLVQPSQLKRVEGYIGLKTGLGVSAADAYIREPSTTRQNYQLEPTVCYKKTNTNETQDLITYPGMVDALKSHNANTNKHNRLFTSEYYSWDPLIDYDKFINFSQYYWIPGGPDSVDLKLTDLVSQDDYTITRGTDGYTFDTIKGDNPNISLMRGGNYTFTVNQTGNPFYIQTDAGISGLVPGQPNQSSREVFGVENNGDDNGIITFKVPDADAQNQFLTMTKTDDVDLVTDLRFDEINNRYVSTFLSEQGGIDGVKDLDGKTIIFTNQNPGDGSES</sequence>
<dbReference type="EMBL" id="UINC01043528">
    <property type="protein sequence ID" value="SVB47689.1"/>
    <property type="molecule type" value="Genomic_DNA"/>
</dbReference>
<name>A0A382EB98_9ZZZZ</name>